<organism evidence="2 3">
    <name type="scientific">Fragilariopsis cylindrus CCMP1102</name>
    <dbReference type="NCBI Taxonomy" id="635003"/>
    <lineage>
        <taxon>Eukaryota</taxon>
        <taxon>Sar</taxon>
        <taxon>Stramenopiles</taxon>
        <taxon>Ochrophyta</taxon>
        <taxon>Bacillariophyta</taxon>
        <taxon>Bacillariophyceae</taxon>
        <taxon>Bacillariophycidae</taxon>
        <taxon>Bacillariales</taxon>
        <taxon>Bacillariaceae</taxon>
        <taxon>Fragilariopsis</taxon>
    </lineage>
</organism>
<feature type="chain" id="PRO_5009193381" description="Plastid lipid-associated protein/fibrillin conserved domain-containing protein" evidence="1">
    <location>
        <begin position="19"/>
        <end position="204"/>
    </location>
</feature>
<feature type="signal peptide" evidence="1">
    <location>
        <begin position="1"/>
        <end position="18"/>
    </location>
</feature>
<evidence type="ECO:0000313" key="3">
    <source>
        <dbReference type="Proteomes" id="UP000095751"/>
    </source>
</evidence>
<evidence type="ECO:0000256" key="1">
    <source>
        <dbReference type="SAM" id="SignalP"/>
    </source>
</evidence>
<keyword evidence="3" id="KW-1185">Reference proteome</keyword>
<name>A0A1E7FNW9_9STRA</name>
<evidence type="ECO:0000313" key="2">
    <source>
        <dbReference type="EMBL" id="OEU19795.1"/>
    </source>
</evidence>
<proteinExistence type="predicted"/>
<accession>A0A1E7FNW9</accession>
<protein>
    <recommendedName>
        <fullName evidence="4">Plastid lipid-associated protein/fibrillin conserved domain-containing protein</fullName>
    </recommendedName>
</protein>
<reference evidence="2 3" key="1">
    <citation type="submission" date="2016-09" db="EMBL/GenBank/DDBJ databases">
        <title>Extensive genetic diversity and differential bi-allelic expression allows diatom success in the polar Southern Ocean.</title>
        <authorList>
            <consortium name="DOE Joint Genome Institute"/>
            <person name="Mock T."/>
            <person name="Otillar R.P."/>
            <person name="Strauss J."/>
            <person name="Dupont C."/>
            <person name="Frickenhaus S."/>
            <person name="Maumus F."/>
            <person name="Mcmullan M."/>
            <person name="Sanges R."/>
            <person name="Schmutz J."/>
            <person name="Toseland A."/>
            <person name="Valas R."/>
            <person name="Veluchamy A."/>
            <person name="Ward B.J."/>
            <person name="Allen A."/>
            <person name="Barry K."/>
            <person name="Falciatore A."/>
            <person name="Ferrante M."/>
            <person name="Fortunato A.E."/>
            <person name="Gloeckner G."/>
            <person name="Gruber A."/>
            <person name="Hipkin R."/>
            <person name="Janech M."/>
            <person name="Kroth P."/>
            <person name="Leese F."/>
            <person name="Lindquist E."/>
            <person name="Lyon B.R."/>
            <person name="Martin J."/>
            <person name="Mayer C."/>
            <person name="Parker M."/>
            <person name="Quesneville H."/>
            <person name="Raymond J."/>
            <person name="Uhlig C."/>
            <person name="Valentin K.U."/>
            <person name="Worden A.Z."/>
            <person name="Armbrust E.V."/>
            <person name="Bowler C."/>
            <person name="Green B."/>
            <person name="Moulton V."/>
            <person name="Van Oosterhout C."/>
            <person name="Grigoriev I."/>
        </authorList>
    </citation>
    <scope>NUCLEOTIDE SEQUENCE [LARGE SCALE GENOMIC DNA]</scope>
    <source>
        <strain evidence="2 3">CCMP1102</strain>
    </source>
</reference>
<dbReference type="OrthoDB" id="189024at2759"/>
<sequence>MKILSCLLLGFNWQQRLQLGGTDNNAEQRNDNIVKVLDTAGTIGQVGSLASTEDQQLMEDTAKNAISLNTESKPARYTLTGEHKLVYSAAPGASSGRTFGNVVGDVSQYFEDETIFYNRVNFGPYIQIALKAKREILNDTSIKVSFLETSFNIFGQTLKKSKMDGNSGGVWKVKFVGTVEDQNGNRKLVRIMETPSLFILEQDL</sequence>
<dbReference type="KEGG" id="fcy:FRACYDRAFT_206616"/>
<dbReference type="Proteomes" id="UP000095751">
    <property type="component" value="Unassembled WGS sequence"/>
</dbReference>
<gene>
    <name evidence="2" type="ORF">FRACYDRAFT_206616</name>
</gene>
<dbReference type="AlphaFoldDB" id="A0A1E7FNW9"/>
<evidence type="ECO:0008006" key="4">
    <source>
        <dbReference type="Google" id="ProtNLM"/>
    </source>
</evidence>
<dbReference type="EMBL" id="KV784355">
    <property type="protein sequence ID" value="OEU19795.1"/>
    <property type="molecule type" value="Genomic_DNA"/>
</dbReference>
<keyword evidence="1" id="KW-0732">Signal</keyword>
<dbReference type="InParanoid" id="A0A1E7FNW9"/>